<comment type="caution">
    <text evidence="2">The sequence shown here is derived from an EMBL/GenBank/DDBJ whole genome shotgun (WGS) entry which is preliminary data.</text>
</comment>
<dbReference type="AlphaFoldDB" id="A0AA88WGD0"/>
<gene>
    <name evidence="2" type="ORF">RJ639_041238</name>
</gene>
<dbReference type="PANTHER" id="PTHR31268">
    <property type="match status" value="1"/>
</dbReference>
<evidence type="ECO:0000256" key="1">
    <source>
        <dbReference type="ARBA" id="ARBA00023277"/>
    </source>
</evidence>
<evidence type="ECO:0000313" key="2">
    <source>
        <dbReference type="EMBL" id="KAK3026289.1"/>
    </source>
</evidence>
<dbReference type="PANTHER" id="PTHR31268:SF29">
    <property type="entry name" value="GALACTINOL--SUCROSE GALACTOSYLTRANSFERASE 1-RELATED"/>
    <property type="match status" value="1"/>
</dbReference>
<sequence length="173" mass="19583">MTFPLLHSSSRHEFVGEEKRFTEDDSGYESCKLIVGGKLWVNGGLGDLVYLPGSTSLSITLQAQEYEVFTVVPVKRLSTGAAFAPIGLIKMFNSRGAIKDIKYEPERRATVDMKVRGCGIFGSYSSIRPKRVTVDTMDVEFGYEEQSRLITFSLEVPEKELYRWEIIIELKEQ</sequence>
<proteinExistence type="predicted"/>
<organism evidence="2 3">
    <name type="scientific">Escallonia herrerae</name>
    <dbReference type="NCBI Taxonomy" id="1293975"/>
    <lineage>
        <taxon>Eukaryota</taxon>
        <taxon>Viridiplantae</taxon>
        <taxon>Streptophyta</taxon>
        <taxon>Embryophyta</taxon>
        <taxon>Tracheophyta</taxon>
        <taxon>Spermatophyta</taxon>
        <taxon>Magnoliopsida</taxon>
        <taxon>eudicotyledons</taxon>
        <taxon>Gunneridae</taxon>
        <taxon>Pentapetalae</taxon>
        <taxon>asterids</taxon>
        <taxon>campanulids</taxon>
        <taxon>Escalloniales</taxon>
        <taxon>Escalloniaceae</taxon>
        <taxon>Escallonia</taxon>
    </lineage>
</organism>
<dbReference type="Proteomes" id="UP001188597">
    <property type="component" value="Unassembled WGS sequence"/>
</dbReference>
<keyword evidence="3" id="KW-1185">Reference proteome</keyword>
<accession>A0AA88WGD0</accession>
<dbReference type="EMBL" id="JAVXUP010000507">
    <property type="protein sequence ID" value="KAK3026289.1"/>
    <property type="molecule type" value="Genomic_DNA"/>
</dbReference>
<dbReference type="InterPro" id="IPR008811">
    <property type="entry name" value="Glycosyl_hydrolases_36"/>
</dbReference>
<protein>
    <submittedName>
        <fullName evidence="2">Uncharacterized protein</fullName>
    </submittedName>
</protein>
<name>A0AA88WGD0_9ASTE</name>
<dbReference type="Pfam" id="PF05691">
    <property type="entry name" value="Raffinose_syn"/>
    <property type="match status" value="1"/>
</dbReference>
<reference evidence="2" key="1">
    <citation type="submission" date="2022-12" db="EMBL/GenBank/DDBJ databases">
        <title>Draft genome assemblies for two species of Escallonia (Escalloniales).</title>
        <authorList>
            <person name="Chanderbali A."/>
            <person name="Dervinis C."/>
            <person name="Anghel I."/>
            <person name="Soltis D."/>
            <person name="Soltis P."/>
            <person name="Zapata F."/>
        </authorList>
    </citation>
    <scope>NUCLEOTIDE SEQUENCE</scope>
    <source>
        <strain evidence="2">UCBG64.0493</strain>
        <tissue evidence="2">Leaf</tissue>
    </source>
</reference>
<keyword evidence="1" id="KW-0119">Carbohydrate metabolism</keyword>
<evidence type="ECO:0000313" key="3">
    <source>
        <dbReference type="Proteomes" id="UP001188597"/>
    </source>
</evidence>